<dbReference type="Proteomes" id="UP001186944">
    <property type="component" value="Unassembled WGS sequence"/>
</dbReference>
<keyword evidence="7" id="KW-1133">Transmembrane helix</keyword>
<dbReference type="GO" id="GO:0008375">
    <property type="term" value="F:acetylglucosaminyltransferase activity"/>
    <property type="evidence" value="ECO:0007669"/>
    <property type="project" value="TreeGrafter"/>
</dbReference>
<keyword evidence="12" id="KW-1185">Reference proteome</keyword>
<evidence type="ECO:0000256" key="2">
    <source>
        <dbReference type="ARBA" id="ARBA00004922"/>
    </source>
</evidence>
<evidence type="ECO:0000256" key="8">
    <source>
        <dbReference type="ARBA" id="ARBA00023136"/>
    </source>
</evidence>
<proteinExistence type="inferred from homology"/>
<dbReference type="GO" id="GO:0016020">
    <property type="term" value="C:membrane"/>
    <property type="evidence" value="ECO:0007669"/>
    <property type="project" value="UniProtKB-SubCell"/>
</dbReference>
<keyword evidence="6" id="KW-0735">Signal-anchor</keyword>
<evidence type="ECO:0008006" key="13">
    <source>
        <dbReference type="Google" id="ProtNLM"/>
    </source>
</evidence>
<comment type="subcellular location">
    <subcellularLocation>
        <location evidence="1">Membrane</location>
        <topology evidence="1">Single-pass type II membrane protein</topology>
    </subcellularLocation>
</comment>
<name>A0AA88XVJ9_PINIB</name>
<dbReference type="PANTHER" id="PTHR19297">
    <property type="entry name" value="GLYCOSYLTRANSFERASE 14 FAMILY MEMBER"/>
    <property type="match status" value="1"/>
</dbReference>
<evidence type="ECO:0000256" key="10">
    <source>
        <dbReference type="ARBA" id="ARBA00038150"/>
    </source>
</evidence>
<accession>A0AA88XVJ9</accession>
<reference evidence="11" key="1">
    <citation type="submission" date="2019-08" db="EMBL/GenBank/DDBJ databases">
        <title>The improved chromosome-level genome for the pearl oyster Pinctada fucata martensii using PacBio sequencing and Hi-C.</title>
        <authorList>
            <person name="Zheng Z."/>
        </authorList>
    </citation>
    <scope>NUCLEOTIDE SEQUENCE</scope>
    <source>
        <strain evidence="11">ZZ-2019</strain>
        <tissue evidence="11">Adductor muscle</tissue>
    </source>
</reference>
<dbReference type="InterPro" id="IPR003406">
    <property type="entry name" value="Glyco_trans_14"/>
</dbReference>
<evidence type="ECO:0000256" key="6">
    <source>
        <dbReference type="ARBA" id="ARBA00022968"/>
    </source>
</evidence>
<keyword evidence="9" id="KW-0325">Glycoprotein</keyword>
<keyword evidence="3" id="KW-0328">Glycosyltransferase</keyword>
<dbReference type="Pfam" id="PF02485">
    <property type="entry name" value="Branch"/>
    <property type="match status" value="1"/>
</dbReference>
<comment type="similarity">
    <text evidence="10">Belongs to the glycosyltransferase 14 family.</text>
</comment>
<protein>
    <recommendedName>
        <fullName evidence="13">Core-2/I-Branching enzyme</fullName>
    </recommendedName>
</protein>
<comment type="pathway">
    <text evidence="2">Protein modification; protein glycosylation.</text>
</comment>
<keyword evidence="8" id="KW-0472">Membrane</keyword>
<comment type="caution">
    <text evidence="11">The sequence shown here is derived from an EMBL/GenBank/DDBJ whole genome shotgun (WGS) entry which is preliminary data.</text>
</comment>
<dbReference type="PANTHER" id="PTHR19297:SF191">
    <property type="entry name" value="PROTEIN XYLOSYLTRANSFERASE"/>
    <property type="match status" value="1"/>
</dbReference>
<evidence type="ECO:0000256" key="9">
    <source>
        <dbReference type="ARBA" id="ARBA00023180"/>
    </source>
</evidence>
<evidence type="ECO:0000256" key="3">
    <source>
        <dbReference type="ARBA" id="ARBA00022676"/>
    </source>
</evidence>
<sequence>MLRTIYMPQNFYCIYVDGKADDHVFHAMNRLGRCFENVHVIQSRDEITYSSVDLVNADLVCMKHHLTKNKSWKYHVNLAGQEFPLKTNLEIVRILKILNGVNDIESYDYPKGHDLRYRFVWKRGNNIMEVTTKKKHPFPYQMEMSKGSGYPLLSYDFIKFILEDDIASQFLQWLNDTYAPEETFFATLNTLPWAPGGYKKEVRHTMGTYLSRAVIWTGDPAVCHGKMVRYVCVYGKGDLPWLSSRPQIIANKFDMEFDKTALDCLEEVISHRTEHPEVDKLDLNYYASLPHVKYYSSLNKKQKSAEYLQMKKKQWLIQQPAGKNVSDMLRDKD</sequence>
<dbReference type="AlphaFoldDB" id="A0AA88XVJ9"/>
<evidence type="ECO:0000256" key="7">
    <source>
        <dbReference type="ARBA" id="ARBA00022989"/>
    </source>
</evidence>
<dbReference type="EMBL" id="VSWD01000013">
    <property type="protein sequence ID" value="KAK3083847.1"/>
    <property type="molecule type" value="Genomic_DNA"/>
</dbReference>
<organism evidence="11 12">
    <name type="scientific">Pinctada imbricata</name>
    <name type="common">Atlantic pearl-oyster</name>
    <name type="synonym">Pinctada martensii</name>
    <dbReference type="NCBI Taxonomy" id="66713"/>
    <lineage>
        <taxon>Eukaryota</taxon>
        <taxon>Metazoa</taxon>
        <taxon>Spiralia</taxon>
        <taxon>Lophotrochozoa</taxon>
        <taxon>Mollusca</taxon>
        <taxon>Bivalvia</taxon>
        <taxon>Autobranchia</taxon>
        <taxon>Pteriomorphia</taxon>
        <taxon>Pterioida</taxon>
        <taxon>Pterioidea</taxon>
        <taxon>Pteriidae</taxon>
        <taxon>Pinctada</taxon>
    </lineage>
</organism>
<keyword evidence="5" id="KW-0812">Transmembrane</keyword>
<evidence type="ECO:0000256" key="4">
    <source>
        <dbReference type="ARBA" id="ARBA00022679"/>
    </source>
</evidence>
<evidence type="ECO:0000256" key="1">
    <source>
        <dbReference type="ARBA" id="ARBA00004606"/>
    </source>
</evidence>
<gene>
    <name evidence="11" type="ORF">FSP39_004019</name>
</gene>
<evidence type="ECO:0000313" key="11">
    <source>
        <dbReference type="EMBL" id="KAK3083847.1"/>
    </source>
</evidence>
<evidence type="ECO:0000256" key="5">
    <source>
        <dbReference type="ARBA" id="ARBA00022692"/>
    </source>
</evidence>
<keyword evidence="4" id="KW-0808">Transferase</keyword>
<evidence type="ECO:0000313" key="12">
    <source>
        <dbReference type="Proteomes" id="UP001186944"/>
    </source>
</evidence>